<accession>A0ACC1SQ77</accession>
<name>A0ACC1SQ77_9HYPO</name>
<reference evidence="1" key="1">
    <citation type="submission" date="2022-08" db="EMBL/GenBank/DDBJ databases">
        <title>Genome Sequence of Fusarium decemcellulare.</title>
        <authorList>
            <person name="Buettner E."/>
        </authorList>
    </citation>
    <scope>NUCLEOTIDE SEQUENCE</scope>
    <source>
        <strain evidence="1">Babe19</strain>
    </source>
</reference>
<protein>
    <submittedName>
        <fullName evidence="1">Uncharacterized protein</fullName>
    </submittedName>
</protein>
<keyword evidence="2" id="KW-1185">Reference proteome</keyword>
<evidence type="ECO:0000313" key="1">
    <source>
        <dbReference type="EMBL" id="KAJ3544377.1"/>
    </source>
</evidence>
<proteinExistence type="predicted"/>
<dbReference type="Proteomes" id="UP001148629">
    <property type="component" value="Unassembled WGS sequence"/>
</dbReference>
<dbReference type="EMBL" id="JANRMS010000198">
    <property type="protein sequence ID" value="KAJ3544377.1"/>
    <property type="molecule type" value="Genomic_DNA"/>
</dbReference>
<organism evidence="1 2">
    <name type="scientific">Fusarium decemcellulare</name>
    <dbReference type="NCBI Taxonomy" id="57161"/>
    <lineage>
        <taxon>Eukaryota</taxon>
        <taxon>Fungi</taxon>
        <taxon>Dikarya</taxon>
        <taxon>Ascomycota</taxon>
        <taxon>Pezizomycotina</taxon>
        <taxon>Sordariomycetes</taxon>
        <taxon>Hypocreomycetidae</taxon>
        <taxon>Hypocreales</taxon>
        <taxon>Nectriaceae</taxon>
        <taxon>Fusarium</taxon>
        <taxon>Fusarium decemcellulare species complex</taxon>
    </lineage>
</organism>
<gene>
    <name evidence="1" type="ORF">NM208_g3090</name>
</gene>
<sequence>MSTSTTFSQPSSYRSLESIRRLDALPELTSQVFSSGAGDQLADRGPAWYRLLEIIAAHNLAIIKDSELQSPIPREHDDVKSGTFGSVTTMPWTPIKTGTPEMVAMKRFNLPREQIQIPSELRSKHTAMMRNVMFEIDIMGRCDHKNIVKLRGILFEETAEGFVCPALAMEAADPLCPDLETWYQINDCGATMNPSRIIDIATGISKGLGSLHSLGVVHADLKPTNVLMFKQGDNWQPKLSDFGLSGITISSDAPRGGTHRWNAPECLPSTSPDLETHSVQPCRDIYSFGLLLVYMLRSGRELFEDYYGNVDNVKLDEKDVMAEFAWSRIPDGECKTKKFMNIARSTLRRSPKDRIPRAEMIAPLFVDPPVKSIFSTRWRHRNPTKAADDLPAFIPFGNISVSREHHGTELAGFMTFTELIAVVENNGDLPAPFKKALVEQSQRLITDQSIPFADIPLGLRFFGISAMSNEELDLLGASRPEIQEFRDSIKNDVIQVMANETNKGKAFLVPPCLISVALKMHDAPDTSPGRHTTCDDLVPAFDISGVHGAAYGSDHRVLARLLKQDQALARECNNTLHWTPLHSAILAKDRRAAKLLLKAGADINAPLGPESPFRFPPLHLACLLDDQEMVKFLLSHKEIDIWMREYGWWSCTVAHLAADACEGDAVLRLLLAHDQLLAKSRDVRRRTPLHRAAAAKNLASVKLLLDYGVSVNATDTTLITPLHKAYAAANKFQGHQQLASGRTRSGAQPGPDTSLQASLGVMVDALSQALGSSQLGQNEVTYLSSQEGRQVVQYLLDHGANPEAEVAGSCYTPECYAYRPSDLVWSRSLNQNTLPEFEPQLACTKAPARYKSFNGQVVDLSTLHIRAFKGNFSIWGWIPTVLPCPKGVQLSCLGARLLPDPKAVPIADYDVILEVWMYPPNEAKTAIRLLWSRKVKMNTIFVEAGPAYIASLGVFRIKHKCRLLINMRSEAPQDTIVGHFVFSGFKVDGTTSLRPGSNGQPSNTTSDIRPEISELQTDVHLPHPRTIEEAASFEPYFGSEGVHWRPYVEPSLLDNPILGELLQLLGGDSR</sequence>
<evidence type="ECO:0000313" key="2">
    <source>
        <dbReference type="Proteomes" id="UP001148629"/>
    </source>
</evidence>
<comment type="caution">
    <text evidence="1">The sequence shown here is derived from an EMBL/GenBank/DDBJ whole genome shotgun (WGS) entry which is preliminary data.</text>
</comment>